<sequence length="49" mass="5256">MKPEMVSAAPELLNLLAEADRRIAWESVGLGNTFSDRVEAAIAKAEGRA</sequence>
<proteinExistence type="predicted"/>
<gene>
    <name evidence="1" type="ORF">NSU_0288</name>
</gene>
<dbReference type="PATRIC" id="fig|1088721.3.peg.287"/>
<evidence type="ECO:0000313" key="2">
    <source>
        <dbReference type="Proteomes" id="UP000004030"/>
    </source>
</evidence>
<evidence type="ECO:0000313" key="1">
    <source>
        <dbReference type="EMBL" id="EHJ62776.1"/>
    </source>
</evidence>
<organism evidence="1 2">
    <name type="scientific">Novosphingobium pentaromativorans US6-1</name>
    <dbReference type="NCBI Taxonomy" id="1088721"/>
    <lineage>
        <taxon>Bacteria</taxon>
        <taxon>Pseudomonadati</taxon>
        <taxon>Pseudomonadota</taxon>
        <taxon>Alphaproteobacteria</taxon>
        <taxon>Sphingomonadales</taxon>
        <taxon>Sphingomonadaceae</taxon>
        <taxon>Novosphingobium</taxon>
    </lineage>
</organism>
<protein>
    <submittedName>
        <fullName evidence="1">Uncharacterized protein</fullName>
    </submittedName>
</protein>
<reference evidence="1 2" key="1">
    <citation type="journal article" date="2012" name="J. Bacteriol.">
        <title>Genome sequence of benzo(a)pyrene-degrading bacterium Novosphingobium pentaromativorans US6-1.</title>
        <authorList>
            <person name="Luo Y.R."/>
            <person name="Kang S.G."/>
            <person name="Kim S.J."/>
            <person name="Kim M.R."/>
            <person name="Li N."/>
            <person name="Lee J.H."/>
            <person name="Kwon K.K."/>
        </authorList>
    </citation>
    <scope>NUCLEOTIDE SEQUENCE [LARGE SCALE GENOMIC DNA]</scope>
    <source>
        <strain evidence="1 2">US6-1</strain>
    </source>
</reference>
<accession>G6E7F3</accession>
<dbReference type="AlphaFoldDB" id="G6E7F3"/>
<dbReference type="Proteomes" id="UP000004030">
    <property type="component" value="Unassembled WGS sequence"/>
</dbReference>
<dbReference type="STRING" id="1088721.JI59_18680"/>
<dbReference type="EMBL" id="AGFM01000006">
    <property type="protein sequence ID" value="EHJ62776.1"/>
    <property type="molecule type" value="Genomic_DNA"/>
</dbReference>
<name>G6E7F3_9SPHN</name>
<keyword evidence="2" id="KW-1185">Reference proteome</keyword>
<comment type="caution">
    <text evidence="1">The sequence shown here is derived from an EMBL/GenBank/DDBJ whole genome shotgun (WGS) entry which is preliminary data.</text>
</comment>